<protein>
    <recommendedName>
        <fullName evidence="4">DUF3110 domain-containing protein</fullName>
    </recommendedName>
</protein>
<proteinExistence type="predicted"/>
<feature type="region of interest" description="Disordered" evidence="1">
    <location>
        <begin position="87"/>
        <end position="125"/>
    </location>
</feature>
<dbReference type="InterPro" id="IPR021503">
    <property type="entry name" value="DUF3110"/>
</dbReference>
<evidence type="ECO:0008006" key="4">
    <source>
        <dbReference type="Google" id="ProtNLM"/>
    </source>
</evidence>
<dbReference type="AlphaFoldDB" id="A0A2W1JYN8"/>
<dbReference type="Pfam" id="PF11360">
    <property type="entry name" value="DUF3110"/>
    <property type="match status" value="1"/>
</dbReference>
<evidence type="ECO:0000313" key="3">
    <source>
        <dbReference type="Proteomes" id="UP000248857"/>
    </source>
</evidence>
<feature type="compositionally biased region" description="Basic and acidic residues" evidence="1">
    <location>
        <begin position="114"/>
        <end position="125"/>
    </location>
</feature>
<dbReference type="Proteomes" id="UP000248857">
    <property type="component" value="Unassembled WGS sequence"/>
</dbReference>
<keyword evidence="3" id="KW-1185">Reference proteome</keyword>
<name>A0A2W1JYN8_9CYAN</name>
<organism evidence="2 3">
    <name type="scientific">Acaryochloris thomasi RCC1774</name>
    <dbReference type="NCBI Taxonomy" id="1764569"/>
    <lineage>
        <taxon>Bacteria</taxon>
        <taxon>Bacillati</taxon>
        <taxon>Cyanobacteriota</taxon>
        <taxon>Cyanophyceae</taxon>
        <taxon>Acaryochloridales</taxon>
        <taxon>Acaryochloridaceae</taxon>
        <taxon>Acaryochloris</taxon>
        <taxon>Acaryochloris thomasi</taxon>
    </lineage>
</organism>
<dbReference type="EMBL" id="PQWO01000005">
    <property type="protein sequence ID" value="PZD73641.1"/>
    <property type="molecule type" value="Genomic_DNA"/>
</dbReference>
<accession>A0A2W1JYN8</accession>
<dbReference type="OrthoDB" id="461609at2"/>
<reference evidence="2 3" key="1">
    <citation type="journal article" date="2018" name="Sci. Rep.">
        <title>A novel species of the marine cyanobacterium Acaryochloris with a unique pigment content and lifestyle.</title>
        <authorList>
            <person name="Partensky F."/>
            <person name="Six C."/>
            <person name="Ratin M."/>
            <person name="Garczarek L."/>
            <person name="Vaulot D."/>
            <person name="Probert I."/>
            <person name="Calteau A."/>
            <person name="Gourvil P."/>
            <person name="Marie D."/>
            <person name="Grebert T."/>
            <person name="Bouchier C."/>
            <person name="Le Panse S."/>
            <person name="Gachenot M."/>
            <person name="Rodriguez F."/>
            <person name="Garrido J.L."/>
        </authorList>
    </citation>
    <scope>NUCLEOTIDE SEQUENCE [LARGE SCALE GENOMIC DNA]</scope>
    <source>
        <strain evidence="2 3">RCC1774</strain>
    </source>
</reference>
<evidence type="ECO:0000313" key="2">
    <source>
        <dbReference type="EMBL" id="PZD73641.1"/>
    </source>
</evidence>
<dbReference type="RefSeq" id="WP_110986035.1">
    <property type="nucleotide sequence ID" value="NZ_CAWNWM010000005.1"/>
</dbReference>
<sequence>MEVFVLLFNVGTDNEGIHTLKVNPPDGEDMVLAFEAEDDATRFAVLLEAQDFLEPTVEPIDEEEIKAICSQSGLGYKFVPEGQLEIPPEQNMDATLWQENQKPEPAGPPQDNLDDIRRQLERLLE</sequence>
<evidence type="ECO:0000256" key="1">
    <source>
        <dbReference type="SAM" id="MobiDB-lite"/>
    </source>
</evidence>
<gene>
    <name evidence="2" type="ORF">C1752_02073</name>
</gene>
<comment type="caution">
    <text evidence="2">The sequence shown here is derived from an EMBL/GenBank/DDBJ whole genome shotgun (WGS) entry which is preliminary data.</text>
</comment>